<organism evidence="5 6">
    <name type="scientific">Trichoglossum hirsutum</name>
    <dbReference type="NCBI Taxonomy" id="265104"/>
    <lineage>
        <taxon>Eukaryota</taxon>
        <taxon>Fungi</taxon>
        <taxon>Dikarya</taxon>
        <taxon>Ascomycota</taxon>
        <taxon>Pezizomycotina</taxon>
        <taxon>Geoglossomycetes</taxon>
        <taxon>Geoglossales</taxon>
        <taxon>Geoglossaceae</taxon>
        <taxon>Trichoglossum</taxon>
    </lineage>
</organism>
<comment type="caution">
    <text evidence="5">The sequence shown here is derived from an EMBL/GenBank/DDBJ whole genome shotgun (WGS) entry which is preliminary data.</text>
</comment>
<evidence type="ECO:0000313" key="5">
    <source>
        <dbReference type="EMBL" id="KAH0562485.1"/>
    </source>
</evidence>
<dbReference type="Gene3D" id="2.40.150.20">
    <property type="entry name" value="Ribosomal protein L14"/>
    <property type="match status" value="1"/>
</dbReference>
<accession>A0A9P8RRC8</accession>
<keyword evidence="6" id="KW-1185">Reference proteome</keyword>
<dbReference type="InterPro" id="IPR000218">
    <property type="entry name" value="Ribosomal_uL14"/>
</dbReference>
<dbReference type="HAMAP" id="MF_01367">
    <property type="entry name" value="Ribosomal_uL14"/>
    <property type="match status" value="1"/>
</dbReference>
<dbReference type="PANTHER" id="PTHR11761">
    <property type="entry name" value="50S/60S RIBOSOMAL PROTEIN L14/L23"/>
    <property type="match status" value="1"/>
</dbReference>
<gene>
    <name evidence="5" type="ORF">GP486_002822</name>
</gene>
<dbReference type="InterPro" id="IPR036853">
    <property type="entry name" value="Ribosomal_uL14_sf"/>
</dbReference>
<dbReference type="PANTHER" id="PTHR11761:SF3">
    <property type="entry name" value="LARGE RIBOSOMAL SUBUNIT PROTEIN UL14M"/>
    <property type="match status" value="1"/>
</dbReference>
<dbReference type="GO" id="GO:0006412">
    <property type="term" value="P:translation"/>
    <property type="evidence" value="ECO:0007669"/>
    <property type="project" value="InterPro"/>
</dbReference>
<keyword evidence="2 4" id="KW-0689">Ribosomal protein</keyword>
<keyword evidence="3 4" id="KW-0687">Ribonucleoprotein</keyword>
<sequence>MRRFSAAAGTSRDAYVFVEDHRRSSRRENRENWENWNIQLNVRRHWHGIAMIQLKTMLNCIDNSGAAVVECTKVLRMKRHAKIGNSGSQCPRPTYGADDVLLGDRIIVVVQKQRSFGPETGGGGSVLASAANKVRRGDIRHAVVVRTAKKLQRPDGSVVKFDDNACVLINKNGDPIGTRLNGEPKTFCFPRIPGHGKIIDETS</sequence>
<dbReference type="InterPro" id="IPR019972">
    <property type="entry name" value="Ribosomal_uL14_CS"/>
</dbReference>
<dbReference type="GO" id="GO:0005762">
    <property type="term" value="C:mitochondrial large ribosomal subunit"/>
    <property type="evidence" value="ECO:0007669"/>
    <property type="project" value="TreeGrafter"/>
</dbReference>
<reference evidence="5" key="1">
    <citation type="submission" date="2021-03" db="EMBL/GenBank/DDBJ databases">
        <title>Comparative genomics and phylogenomic investigation of the class Geoglossomycetes provide insights into ecological specialization and systematics.</title>
        <authorList>
            <person name="Melie T."/>
            <person name="Pirro S."/>
            <person name="Miller A.N."/>
            <person name="Quandt A."/>
        </authorList>
    </citation>
    <scope>NUCLEOTIDE SEQUENCE</scope>
    <source>
        <strain evidence="5">CAQ_001_2017</strain>
    </source>
</reference>
<dbReference type="SMART" id="SM01374">
    <property type="entry name" value="Ribosomal_L14"/>
    <property type="match status" value="1"/>
</dbReference>
<dbReference type="Pfam" id="PF00238">
    <property type="entry name" value="Ribosomal_L14"/>
    <property type="match status" value="1"/>
</dbReference>
<comment type="similarity">
    <text evidence="1 4">Belongs to the universal ribosomal protein uL14 family.</text>
</comment>
<evidence type="ECO:0008006" key="7">
    <source>
        <dbReference type="Google" id="ProtNLM"/>
    </source>
</evidence>
<protein>
    <recommendedName>
        <fullName evidence="7">50S ribosomal protein L14</fullName>
    </recommendedName>
</protein>
<evidence type="ECO:0000313" key="6">
    <source>
        <dbReference type="Proteomes" id="UP000750711"/>
    </source>
</evidence>
<evidence type="ECO:0000256" key="3">
    <source>
        <dbReference type="ARBA" id="ARBA00023274"/>
    </source>
</evidence>
<dbReference type="AlphaFoldDB" id="A0A9P8RRC8"/>
<evidence type="ECO:0000256" key="4">
    <source>
        <dbReference type="RuleBase" id="RU003949"/>
    </source>
</evidence>
<dbReference type="CDD" id="cd00337">
    <property type="entry name" value="Ribosomal_uL14"/>
    <property type="match status" value="1"/>
</dbReference>
<dbReference type="EMBL" id="JAGHQM010000341">
    <property type="protein sequence ID" value="KAH0562485.1"/>
    <property type="molecule type" value="Genomic_DNA"/>
</dbReference>
<dbReference type="GO" id="GO:0003735">
    <property type="term" value="F:structural constituent of ribosome"/>
    <property type="evidence" value="ECO:0007669"/>
    <property type="project" value="InterPro"/>
</dbReference>
<evidence type="ECO:0000256" key="1">
    <source>
        <dbReference type="ARBA" id="ARBA00010745"/>
    </source>
</evidence>
<dbReference type="PROSITE" id="PS00049">
    <property type="entry name" value="RIBOSOMAL_L14"/>
    <property type="match status" value="1"/>
</dbReference>
<name>A0A9P8RRC8_9PEZI</name>
<proteinExistence type="inferred from homology"/>
<dbReference type="GO" id="GO:0070180">
    <property type="term" value="F:large ribosomal subunit rRNA binding"/>
    <property type="evidence" value="ECO:0007669"/>
    <property type="project" value="TreeGrafter"/>
</dbReference>
<evidence type="ECO:0000256" key="2">
    <source>
        <dbReference type="ARBA" id="ARBA00022980"/>
    </source>
</evidence>
<dbReference type="SUPFAM" id="SSF50193">
    <property type="entry name" value="Ribosomal protein L14"/>
    <property type="match status" value="1"/>
</dbReference>
<dbReference type="Proteomes" id="UP000750711">
    <property type="component" value="Unassembled WGS sequence"/>
</dbReference>